<feature type="domain" description="Fe/B12 periplasmic-binding" evidence="2">
    <location>
        <begin position="17"/>
        <end position="258"/>
    </location>
</feature>
<dbReference type="InterPro" id="IPR002491">
    <property type="entry name" value="ABC_transptr_periplasmic_BD"/>
</dbReference>
<dbReference type="EMBL" id="BMGL01000008">
    <property type="protein sequence ID" value="GGE15142.1"/>
    <property type="molecule type" value="Genomic_DNA"/>
</dbReference>
<dbReference type="Pfam" id="PF01497">
    <property type="entry name" value="Peripla_BP_2"/>
    <property type="match status" value="1"/>
</dbReference>
<dbReference type="PROSITE" id="PS50983">
    <property type="entry name" value="FE_B12_PBP"/>
    <property type="match status" value="1"/>
</dbReference>
<dbReference type="AlphaFoldDB" id="A0A916ZVE0"/>
<dbReference type="PANTHER" id="PTHR30535">
    <property type="entry name" value="VITAMIN B12-BINDING PROTEIN"/>
    <property type="match status" value="1"/>
</dbReference>
<gene>
    <name evidence="3" type="ORF">GCM10010831_15590</name>
</gene>
<dbReference type="NCBIfam" id="NF038402">
    <property type="entry name" value="TroA_like"/>
    <property type="match status" value="1"/>
</dbReference>
<dbReference type="PANTHER" id="PTHR30535:SF34">
    <property type="entry name" value="MOLYBDATE-BINDING PROTEIN MOLA"/>
    <property type="match status" value="1"/>
</dbReference>
<evidence type="ECO:0000256" key="1">
    <source>
        <dbReference type="ARBA" id="ARBA00022729"/>
    </source>
</evidence>
<name>A0A916ZVE0_9FLAO</name>
<evidence type="ECO:0000259" key="2">
    <source>
        <dbReference type="PROSITE" id="PS50983"/>
    </source>
</evidence>
<keyword evidence="1" id="KW-0732">Signal</keyword>
<protein>
    <submittedName>
        <fullName evidence="3">Iron ABC transporter</fullName>
    </submittedName>
</protein>
<evidence type="ECO:0000313" key="4">
    <source>
        <dbReference type="Proteomes" id="UP000599688"/>
    </source>
</evidence>
<dbReference type="InterPro" id="IPR050902">
    <property type="entry name" value="ABC_Transporter_SBP"/>
</dbReference>
<dbReference type="GO" id="GO:0071281">
    <property type="term" value="P:cellular response to iron ion"/>
    <property type="evidence" value="ECO:0007669"/>
    <property type="project" value="TreeGrafter"/>
</dbReference>
<organism evidence="3 4">
    <name type="scientific">Psychroflexus salis</name>
    <dbReference type="NCBI Taxonomy" id="1526574"/>
    <lineage>
        <taxon>Bacteria</taxon>
        <taxon>Pseudomonadati</taxon>
        <taxon>Bacteroidota</taxon>
        <taxon>Flavobacteriia</taxon>
        <taxon>Flavobacteriales</taxon>
        <taxon>Flavobacteriaceae</taxon>
        <taxon>Psychroflexus</taxon>
    </lineage>
</organism>
<dbReference type="SUPFAM" id="SSF53807">
    <property type="entry name" value="Helical backbone' metal receptor"/>
    <property type="match status" value="1"/>
</dbReference>
<reference evidence="3 4" key="1">
    <citation type="journal article" date="2014" name="Int. J. Syst. Evol. Microbiol.">
        <title>Complete genome sequence of Corynebacterium casei LMG S-19264T (=DSM 44701T), isolated from a smear-ripened cheese.</title>
        <authorList>
            <consortium name="US DOE Joint Genome Institute (JGI-PGF)"/>
            <person name="Walter F."/>
            <person name="Albersmeier A."/>
            <person name="Kalinowski J."/>
            <person name="Ruckert C."/>
        </authorList>
    </citation>
    <scope>NUCLEOTIDE SEQUENCE [LARGE SCALE GENOMIC DNA]</scope>
    <source>
        <strain evidence="3 4">CGMCC 1.12925</strain>
    </source>
</reference>
<sequence length="258" mass="29811">MKDQLGNTLHLNTIPKRIISLVPSQTELVVDLGMRKQLVGITKFCVHPKDLKNEVEVVGGTKNVHLDKIEALQPDLILCNKEENTKEMVQQLQQIAPVHVADVINFQAAYQLISDYGQLFHKENQAKEMISEIQSNFRKLKTFLSTSQKPKVAYFIWKKPWMVAANKTFINAMLKELGFENAFAHLNRYPEVDLQNLPEIDWIFLSSEPFPFKKNDFSAFSNKRLKIEIVDGESFSWFGSRMNKTFLYFSKLLNKISI</sequence>
<keyword evidence="4" id="KW-1185">Reference proteome</keyword>
<dbReference type="RefSeq" id="WP_188406265.1">
    <property type="nucleotide sequence ID" value="NZ_BMGL01000008.1"/>
</dbReference>
<comment type="caution">
    <text evidence="3">The sequence shown here is derived from an EMBL/GenBank/DDBJ whole genome shotgun (WGS) entry which is preliminary data.</text>
</comment>
<accession>A0A916ZVE0</accession>
<dbReference type="Gene3D" id="3.40.50.1980">
    <property type="entry name" value="Nitrogenase molybdenum iron protein domain"/>
    <property type="match status" value="2"/>
</dbReference>
<dbReference type="Proteomes" id="UP000599688">
    <property type="component" value="Unassembled WGS sequence"/>
</dbReference>
<dbReference type="InterPro" id="IPR054828">
    <property type="entry name" value="Vit_B12_bind_prot"/>
</dbReference>
<proteinExistence type="predicted"/>
<evidence type="ECO:0000313" key="3">
    <source>
        <dbReference type="EMBL" id="GGE15142.1"/>
    </source>
</evidence>